<accession>A0AAF0ILP1</accession>
<dbReference type="Proteomes" id="UP001219355">
    <property type="component" value="Chromosome 4"/>
</dbReference>
<evidence type="ECO:0000256" key="1">
    <source>
        <dbReference type="SAM" id="MobiDB-lite"/>
    </source>
</evidence>
<feature type="region of interest" description="Disordered" evidence="1">
    <location>
        <begin position="1"/>
        <end position="54"/>
    </location>
</feature>
<dbReference type="EMBL" id="CP120630">
    <property type="protein sequence ID" value="WEW60956.1"/>
    <property type="molecule type" value="Genomic_DNA"/>
</dbReference>
<protein>
    <submittedName>
        <fullName evidence="2">Uncharacterized protein</fullName>
    </submittedName>
</protein>
<sequence>MDHSTSFPKPYPAATNATSEQPSNHTKLNHCSSQVTDHASSSEHSHSSSTGTDNKAVSLGSLGTCHDTPIDALPSLGHGTPEVLEITKILENAGICCCLVGISALKYYGAWRVRHDWEICVPTDMLEKASQIFKSEPHCQTYETCAPNIPQISSLLHTFPRFKIKGVYLYFVILPAEDAHLNCVPSNIERSQTGLPYPKLSVFAQSLLETYDEVALTDLVDGMNLTEEWGSENLDLAGTTDGSYALLKNEKIRASVPPTEDTYLLELPRRPGSKRTIWERIVSTKERRMGIELPKEHYATRFYARCFGDPRLQKRDFV</sequence>
<organism evidence="2 3">
    <name type="scientific">Emydomyces testavorans</name>
    <dbReference type="NCBI Taxonomy" id="2070801"/>
    <lineage>
        <taxon>Eukaryota</taxon>
        <taxon>Fungi</taxon>
        <taxon>Dikarya</taxon>
        <taxon>Ascomycota</taxon>
        <taxon>Pezizomycotina</taxon>
        <taxon>Eurotiomycetes</taxon>
        <taxon>Eurotiomycetidae</taxon>
        <taxon>Onygenales</taxon>
        <taxon>Nannizziopsiaceae</taxon>
        <taxon>Emydomyces</taxon>
    </lineage>
</organism>
<keyword evidence="3" id="KW-1185">Reference proteome</keyword>
<evidence type="ECO:0000313" key="2">
    <source>
        <dbReference type="EMBL" id="WEW60956.1"/>
    </source>
</evidence>
<reference evidence="2" key="1">
    <citation type="submission" date="2023-03" db="EMBL/GenBank/DDBJ databases">
        <title>Emydomyces testavorans Genome Sequence.</title>
        <authorList>
            <person name="Hoyer L."/>
        </authorList>
    </citation>
    <scope>NUCLEOTIDE SEQUENCE</scope>
    <source>
        <strain evidence="2">16-2883</strain>
    </source>
</reference>
<proteinExistence type="predicted"/>
<dbReference type="AlphaFoldDB" id="A0AAF0ILP1"/>
<feature type="compositionally biased region" description="Polar residues" evidence="1">
    <location>
        <begin position="15"/>
        <end position="37"/>
    </location>
</feature>
<name>A0AAF0ILP1_9EURO</name>
<gene>
    <name evidence="2" type="ORF">PRK78_006444</name>
</gene>
<evidence type="ECO:0000313" key="3">
    <source>
        <dbReference type="Proteomes" id="UP001219355"/>
    </source>
</evidence>